<accession>A0A2U3NJ25</accession>
<evidence type="ECO:0000256" key="2">
    <source>
        <dbReference type="SAM" id="MobiDB-lite"/>
    </source>
</evidence>
<dbReference type="GO" id="GO:0003824">
    <property type="term" value="F:catalytic activity"/>
    <property type="evidence" value="ECO:0007669"/>
    <property type="project" value="UniProtKB-ARBA"/>
</dbReference>
<dbReference type="GO" id="GO:0006635">
    <property type="term" value="P:fatty acid beta-oxidation"/>
    <property type="evidence" value="ECO:0007669"/>
    <property type="project" value="TreeGrafter"/>
</dbReference>
<dbReference type="NCBIfam" id="NF006140">
    <property type="entry name" value="PRK08290.1"/>
    <property type="match status" value="1"/>
</dbReference>
<evidence type="ECO:0000313" key="3">
    <source>
        <dbReference type="EMBL" id="SPM31539.1"/>
    </source>
</evidence>
<name>A0A2U3NJ25_9MYCO</name>
<dbReference type="Pfam" id="PF00378">
    <property type="entry name" value="ECH_1"/>
    <property type="match status" value="1"/>
</dbReference>
<dbReference type="PANTHER" id="PTHR11941">
    <property type="entry name" value="ENOYL-COA HYDRATASE-RELATED"/>
    <property type="match status" value="1"/>
</dbReference>
<keyword evidence="1" id="KW-0443">Lipid metabolism</keyword>
<dbReference type="InterPro" id="IPR029045">
    <property type="entry name" value="ClpP/crotonase-like_dom_sf"/>
</dbReference>
<dbReference type="SUPFAM" id="SSF52096">
    <property type="entry name" value="ClpP/crotonase"/>
    <property type="match status" value="1"/>
</dbReference>
<evidence type="ECO:0000256" key="1">
    <source>
        <dbReference type="ARBA" id="ARBA00023098"/>
    </source>
</evidence>
<gene>
    <name evidence="3" type="ORF">MTAB308_5058</name>
</gene>
<dbReference type="STRING" id="1841859.GCA_900157385_05061"/>
<sequence length="279" mass="30612">MTAQHFVHYEVDDRVAVITLDRPEAANAQTPGILKDLDVAWRRADEAPEVRVIVLQTTGKHFSAGHDMSGTDPSADGRSLSPQRTDGKLLAETYYDWETRGYLEYAKRWRDIPKPSIAAVQGKCIAAGLMLCWPCDLIVAADNAQFSDPVGLMGIMGVEYHAHTWELGPRKAKEMLFTAGSVTAEEALRCGMVNHVVPLDDLRSATMDLAHRVAQTDPWALRMAKRAVNHTLDTMGFSTAIASCFDMHHLGHTRALAATDGQTVVMADLARMKAAGRSK</sequence>
<keyword evidence="4" id="KW-1185">Reference proteome</keyword>
<feature type="region of interest" description="Disordered" evidence="2">
    <location>
        <begin position="63"/>
        <end position="83"/>
    </location>
</feature>
<evidence type="ECO:0000313" key="4">
    <source>
        <dbReference type="Proteomes" id="UP000241595"/>
    </source>
</evidence>
<proteinExistence type="predicted"/>
<protein>
    <submittedName>
        <fullName evidence="3">Enoyl-CoA hydratase/carnithine racemase</fullName>
    </submittedName>
</protein>
<reference evidence="3 4" key="1">
    <citation type="submission" date="2017-01" db="EMBL/GenBank/DDBJ databases">
        <authorList>
            <consortium name="Urmite Genomes"/>
        </authorList>
    </citation>
    <scope>NUCLEOTIDE SEQUENCE [LARGE SCALE GENOMIC DNA]</scope>
    <source>
        <strain evidence="3 4">AB308</strain>
    </source>
</reference>
<dbReference type="OrthoDB" id="9807606at2"/>
<dbReference type="EMBL" id="FTRV01000016">
    <property type="protein sequence ID" value="SPM31539.1"/>
    <property type="molecule type" value="Genomic_DNA"/>
</dbReference>
<dbReference type="InterPro" id="IPR001753">
    <property type="entry name" value="Enoyl-CoA_hydra/iso"/>
</dbReference>
<organism evidence="3 4">
    <name type="scientific">Mycobacterium terramassiliense</name>
    <dbReference type="NCBI Taxonomy" id="1841859"/>
    <lineage>
        <taxon>Bacteria</taxon>
        <taxon>Bacillati</taxon>
        <taxon>Actinomycetota</taxon>
        <taxon>Actinomycetes</taxon>
        <taxon>Mycobacteriales</taxon>
        <taxon>Mycobacteriaceae</taxon>
        <taxon>Mycobacterium</taxon>
    </lineage>
</organism>
<dbReference type="CDD" id="cd06558">
    <property type="entry name" value="crotonase-like"/>
    <property type="match status" value="1"/>
</dbReference>
<dbReference type="Proteomes" id="UP000241595">
    <property type="component" value="Unassembled WGS sequence"/>
</dbReference>
<dbReference type="AlphaFoldDB" id="A0A2U3NJ25"/>
<dbReference type="RefSeq" id="WP_077103220.1">
    <property type="nucleotide sequence ID" value="NZ_LT717701.1"/>
</dbReference>
<dbReference type="PANTHER" id="PTHR11941:SF124">
    <property type="entry name" value="ENOYL-COA HYDRATASE ECHA13-RELATED"/>
    <property type="match status" value="1"/>
</dbReference>
<dbReference type="Gene3D" id="3.90.226.10">
    <property type="entry name" value="2-enoyl-CoA Hydratase, Chain A, domain 1"/>
    <property type="match status" value="1"/>
</dbReference>